<dbReference type="PANTHER" id="PTHR43050">
    <property type="entry name" value="SERINE / THREONINE RACEMASE FAMILY MEMBER"/>
    <property type="match status" value="1"/>
</dbReference>
<dbReference type="GO" id="GO:0018114">
    <property type="term" value="F:threonine racemase activity"/>
    <property type="evidence" value="ECO:0007669"/>
    <property type="project" value="TreeGrafter"/>
</dbReference>
<comment type="caution">
    <text evidence="7">The sequence shown here is derived from an EMBL/GenBank/DDBJ whole genome shotgun (WGS) entry which is preliminary data.</text>
</comment>
<dbReference type="OrthoDB" id="271064at2759"/>
<evidence type="ECO:0000256" key="3">
    <source>
        <dbReference type="ARBA" id="ARBA00022898"/>
    </source>
</evidence>
<dbReference type="GO" id="GO:0030170">
    <property type="term" value="F:pyridoxal phosphate binding"/>
    <property type="evidence" value="ECO:0007669"/>
    <property type="project" value="TreeGrafter"/>
</dbReference>
<feature type="region of interest" description="Disordered" evidence="5">
    <location>
        <begin position="182"/>
        <end position="211"/>
    </location>
</feature>
<gene>
    <name evidence="7" type="ORF">DID88_001933</name>
</gene>
<dbReference type="FunFam" id="3.40.50.1100:FF:000005">
    <property type="entry name" value="Threonine dehydratase catabolic"/>
    <property type="match status" value="1"/>
</dbReference>
<name>A0A395IVZ1_9HELO</name>
<evidence type="ECO:0000313" key="7">
    <source>
        <dbReference type="EMBL" id="RAL64457.1"/>
    </source>
</evidence>
<dbReference type="GO" id="GO:0030378">
    <property type="term" value="F:serine racemase activity"/>
    <property type="evidence" value="ECO:0007669"/>
    <property type="project" value="TreeGrafter"/>
</dbReference>
<sequence>MADPNTRLPLTRQSVLEAHELIKPHIHFTPVLTNRTIDQIASTPQTVEALKGTEWEGREPAKPKVRLWFKCENLQRVGAFKVRGAFHALKRLEEEEGRKVGKDGKEVGFQEGGWRQKGVVTHSSGNHAQALALAAREFAIPAHIVMPTISTPSKIAATKGYGAHVRFSGDYGVGVAGAGEGVAEGKEGEKEVGGEEEEKEEEREKEKEKEKRSKFNHRPLWWWWHVIRYSALLLLNGDCRLSAPNPRLKVQTMAAEVSNKVPESKASRVLRLQMDCVPRWARFLGVSFMKGAWSKICF</sequence>
<dbReference type="Proteomes" id="UP000249056">
    <property type="component" value="Unassembled WGS sequence"/>
</dbReference>
<protein>
    <recommendedName>
        <fullName evidence="6">Tryptophan synthase beta chain-like PALP domain-containing protein</fullName>
    </recommendedName>
</protein>
<dbReference type="InterPro" id="IPR001926">
    <property type="entry name" value="TrpB-like_PALP"/>
</dbReference>
<evidence type="ECO:0000256" key="4">
    <source>
        <dbReference type="ARBA" id="ARBA00023239"/>
    </source>
</evidence>
<organism evidence="7 8">
    <name type="scientific">Monilinia fructigena</name>
    <dbReference type="NCBI Taxonomy" id="38457"/>
    <lineage>
        <taxon>Eukaryota</taxon>
        <taxon>Fungi</taxon>
        <taxon>Dikarya</taxon>
        <taxon>Ascomycota</taxon>
        <taxon>Pezizomycotina</taxon>
        <taxon>Leotiomycetes</taxon>
        <taxon>Helotiales</taxon>
        <taxon>Sclerotiniaceae</taxon>
        <taxon>Monilinia</taxon>
    </lineage>
</organism>
<comment type="cofactor">
    <cofactor evidence="1">
        <name>pyridoxal 5'-phosphate</name>
        <dbReference type="ChEBI" id="CHEBI:597326"/>
    </cofactor>
</comment>
<dbReference type="SUPFAM" id="SSF53686">
    <property type="entry name" value="Tryptophan synthase beta subunit-like PLP-dependent enzymes"/>
    <property type="match status" value="1"/>
</dbReference>
<dbReference type="GO" id="GO:0008721">
    <property type="term" value="F:D-serine ammonia-lyase activity"/>
    <property type="evidence" value="ECO:0007669"/>
    <property type="project" value="TreeGrafter"/>
</dbReference>
<dbReference type="Gene3D" id="3.40.50.1100">
    <property type="match status" value="2"/>
</dbReference>
<keyword evidence="8" id="KW-1185">Reference proteome</keyword>
<feature type="compositionally biased region" description="Basic and acidic residues" evidence="5">
    <location>
        <begin position="202"/>
        <end position="211"/>
    </location>
</feature>
<keyword evidence="3" id="KW-0663">Pyridoxal phosphate</keyword>
<dbReference type="GO" id="GO:0005524">
    <property type="term" value="F:ATP binding"/>
    <property type="evidence" value="ECO:0007669"/>
    <property type="project" value="TreeGrafter"/>
</dbReference>
<dbReference type="EMBL" id="QKRW01000014">
    <property type="protein sequence ID" value="RAL64457.1"/>
    <property type="molecule type" value="Genomic_DNA"/>
</dbReference>
<reference evidence="7 8" key="1">
    <citation type="submission" date="2018-06" db="EMBL/GenBank/DDBJ databases">
        <title>Genome Sequence of the Brown Rot Fungal Pathogen Monilinia fructigena.</title>
        <authorList>
            <person name="Landi L."/>
            <person name="De Miccolis Angelini R.M."/>
            <person name="Pollastro S."/>
            <person name="Abate D."/>
            <person name="Faretra F."/>
            <person name="Romanazzi G."/>
        </authorList>
    </citation>
    <scope>NUCLEOTIDE SEQUENCE [LARGE SCALE GENOMIC DNA]</scope>
    <source>
        <strain evidence="7 8">Mfrg269</strain>
    </source>
</reference>
<dbReference type="GO" id="GO:0003941">
    <property type="term" value="F:L-serine ammonia-lyase activity"/>
    <property type="evidence" value="ECO:0007669"/>
    <property type="project" value="TreeGrafter"/>
</dbReference>
<evidence type="ECO:0000256" key="5">
    <source>
        <dbReference type="SAM" id="MobiDB-lite"/>
    </source>
</evidence>
<accession>A0A395IVZ1</accession>
<evidence type="ECO:0000313" key="8">
    <source>
        <dbReference type="Proteomes" id="UP000249056"/>
    </source>
</evidence>
<keyword evidence="4" id="KW-0456">Lyase</keyword>
<dbReference type="Pfam" id="PF00291">
    <property type="entry name" value="PALP"/>
    <property type="match status" value="1"/>
</dbReference>
<dbReference type="AlphaFoldDB" id="A0A395IVZ1"/>
<dbReference type="PANTHER" id="PTHR43050:SF1">
    <property type="entry name" value="SERINE RACEMASE"/>
    <property type="match status" value="1"/>
</dbReference>
<evidence type="ECO:0000259" key="6">
    <source>
        <dbReference type="Pfam" id="PF00291"/>
    </source>
</evidence>
<evidence type="ECO:0000256" key="2">
    <source>
        <dbReference type="ARBA" id="ARBA00010869"/>
    </source>
</evidence>
<proteinExistence type="inferred from homology"/>
<feature type="compositionally biased region" description="Basic and acidic residues" evidence="5">
    <location>
        <begin position="183"/>
        <end position="193"/>
    </location>
</feature>
<feature type="domain" description="Tryptophan synthase beta chain-like PALP" evidence="6">
    <location>
        <begin position="62"/>
        <end position="178"/>
    </location>
</feature>
<dbReference type="InterPro" id="IPR036052">
    <property type="entry name" value="TrpB-like_PALP_sf"/>
</dbReference>
<comment type="similarity">
    <text evidence="2">Belongs to the serine/threonine dehydratase family.</text>
</comment>
<dbReference type="GO" id="GO:0000287">
    <property type="term" value="F:magnesium ion binding"/>
    <property type="evidence" value="ECO:0007669"/>
    <property type="project" value="TreeGrafter"/>
</dbReference>
<evidence type="ECO:0000256" key="1">
    <source>
        <dbReference type="ARBA" id="ARBA00001933"/>
    </source>
</evidence>